<dbReference type="EMBL" id="CM003610">
    <property type="protein sequence ID" value="KYP61724.1"/>
    <property type="molecule type" value="Genomic_DNA"/>
</dbReference>
<dbReference type="InterPro" id="IPR000477">
    <property type="entry name" value="RT_dom"/>
</dbReference>
<keyword evidence="3" id="KW-1185">Reference proteome</keyword>
<accession>A0A151T3U7</accession>
<organism evidence="2 3">
    <name type="scientific">Cajanus cajan</name>
    <name type="common">Pigeon pea</name>
    <name type="synonym">Cajanus indicus</name>
    <dbReference type="NCBI Taxonomy" id="3821"/>
    <lineage>
        <taxon>Eukaryota</taxon>
        <taxon>Viridiplantae</taxon>
        <taxon>Streptophyta</taxon>
        <taxon>Embryophyta</taxon>
        <taxon>Tracheophyta</taxon>
        <taxon>Spermatophyta</taxon>
        <taxon>Magnoliopsida</taxon>
        <taxon>eudicotyledons</taxon>
        <taxon>Gunneridae</taxon>
        <taxon>Pentapetalae</taxon>
        <taxon>rosids</taxon>
        <taxon>fabids</taxon>
        <taxon>Fabales</taxon>
        <taxon>Fabaceae</taxon>
        <taxon>Papilionoideae</taxon>
        <taxon>50 kb inversion clade</taxon>
        <taxon>NPAAA clade</taxon>
        <taxon>indigoferoid/millettioid clade</taxon>
        <taxon>Phaseoleae</taxon>
        <taxon>Cajanus</taxon>
    </lineage>
</organism>
<dbReference type="InterPro" id="IPR053134">
    <property type="entry name" value="RNA-dir_DNA_polymerase"/>
</dbReference>
<reference evidence="2 3" key="1">
    <citation type="journal article" date="2012" name="Nat. Biotechnol.">
        <title>Draft genome sequence of pigeonpea (Cajanus cajan), an orphan legume crop of resource-poor farmers.</title>
        <authorList>
            <person name="Varshney R.K."/>
            <person name="Chen W."/>
            <person name="Li Y."/>
            <person name="Bharti A.K."/>
            <person name="Saxena R.K."/>
            <person name="Schlueter J.A."/>
            <person name="Donoghue M.T."/>
            <person name="Azam S."/>
            <person name="Fan G."/>
            <person name="Whaley A.M."/>
            <person name="Farmer A.D."/>
            <person name="Sheridan J."/>
            <person name="Iwata A."/>
            <person name="Tuteja R."/>
            <person name="Penmetsa R.V."/>
            <person name="Wu W."/>
            <person name="Upadhyaya H.D."/>
            <person name="Yang S.P."/>
            <person name="Shah T."/>
            <person name="Saxena K.B."/>
            <person name="Michael T."/>
            <person name="McCombie W.R."/>
            <person name="Yang B."/>
            <person name="Zhang G."/>
            <person name="Yang H."/>
            <person name="Wang J."/>
            <person name="Spillane C."/>
            <person name="Cook D.R."/>
            <person name="May G.D."/>
            <person name="Xu X."/>
            <person name="Jackson S.A."/>
        </authorList>
    </citation>
    <scope>NUCLEOTIDE SEQUENCE [LARGE SCALE GENOMIC DNA]</scope>
    <source>
        <strain evidence="3">cv. Asha</strain>
    </source>
</reference>
<dbReference type="InterPro" id="IPR043128">
    <property type="entry name" value="Rev_trsase/Diguanyl_cyclase"/>
</dbReference>
<sequence>MPGIDPNFLCHKLSVCREAKSVAQRKRKMGEERKKAVEAEVSKLLEAEFIREIQYTTWLANVVMVKKANGKWQMCTDYTDLNKACPKDAYPLPNIDRLVDGAAGHKFLTFLDAYSGFNQIRMHPRDEDKTAFVTESANYCYQVMPFDLKNAGATYQRLMDKIFGDQIGKNMEVYVDDMVVKSADTPSHVADLAEVFHALRRHQMRLNPDKCVFGVSGGKFLGFMLSSRGIEANPNKCQAIIDMRSPSNLKEVQKLAGRLTSLSRFLPCMAGTSKPILGLLKKVNRFQWTDECEASFQLFKERLGTPLVLAKPTPD</sequence>
<dbReference type="PANTHER" id="PTHR24559:SF444">
    <property type="entry name" value="REVERSE TRANSCRIPTASE DOMAIN-CONTAINING PROTEIN"/>
    <property type="match status" value="1"/>
</dbReference>
<name>A0A151T3U7_CAJCA</name>
<dbReference type="Pfam" id="PF00078">
    <property type="entry name" value="RVT_1"/>
    <property type="match status" value="1"/>
</dbReference>
<proteinExistence type="predicted"/>
<dbReference type="Gramene" id="C.cajan_15770.t">
    <property type="protein sequence ID" value="C.cajan_15770.t.cds1"/>
    <property type="gene ID" value="C.cajan_15770"/>
</dbReference>
<dbReference type="Gene3D" id="3.30.70.270">
    <property type="match status" value="2"/>
</dbReference>
<feature type="domain" description="Reverse transcriptase" evidence="1">
    <location>
        <begin position="65"/>
        <end position="224"/>
    </location>
</feature>
<evidence type="ECO:0000259" key="1">
    <source>
        <dbReference type="Pfam" id="PF00078"/>
    </source>
</evidence>
<gene>
    <name evidence="2" type="ORF">KK1_016233</name>
</gene>
<evidence type="ECO:0000313" key="3">
    <source>
        <dbReference type="Proteomes" id="UP000075243"/>
    </source>
</evidence>
<dbReference type="CDD" id="cd01647">
    <property type="entry name" value="RT_LTR"/>
    <property type="match status" value="1"/>
</dbReference>
<dbReference type="PANTHER" id="PTHR24559">
    <property type="entry name" value="TRANSPOSON TY3-I GAG-POL POLYPROTEIN"/>
    <property type="match status" value="1"/>
</dbReference>
<dbReference type="Proteomes" id="UP000075243">
    <property type="component" value="Chromosome 8"/>
</dbReference>
<dbReference type="SUPFAM" id="SSF56672">
    <property type="entry name" value="DNA/RNA polymerases"/>
    <property type="match status" value="1"/>
</dbReference>
<dbReference type="Gene3D" id="3.10.10.10">
    <property type="entry name" value="HIV Type 1 Reverse Transcriptase, subunit A, domain 1"/>
    <property type="match status" value="1"/>
</dbReference>
<dbReference type="AlphaFoldDB" id="A0A151T3U7"/>
<protein>
    <submittedName>
        <fullName evidence="2">Transposon Ty3-G Gag-Pol polyprotein</fullName>
    </submittedName>
</protein>
<dbReference type="InterPro" id="IPR043502">
    <property type="entry name" value="DNA/RNA_pol_sf"/>
</dbReference>
<evidence type="ECO:0000313" key="2">
    <source>
        <dbReference type="EMBL" id="KYP61724.1"/>
    </source>
</evidence>